<dbReference type="EMBL" id="AWSJ01000394">
    <property type="protein sequence ID" value="ERI03944.1"/>
    <property type="molecule type" value="Genomic_DNA"/>
</dbReference>
<feature type="chain" id="PRO_5004620679" evidence="1">
    <location>
        <begin position="26"/>
        <end position="494"/>
    </location>
</feature>
<dbReference type="SUPFAM" id="SSF63829">
    <property type="entry name" value="Calcium-dependent phosphotriesterase"/>
    <property type="match status" value="1"/>
</dbReference>
<dbReference type="InterPro" id="IPR012854">
    <property type="entry name" value="Cu_amine_oxidase-like_N"/>
</dbReference>
<dbReference type="InterPro" id="IPR011042">
    <property type="entry name" value="6-blade_b-propeller_TolB-like"/>
</dbReference>
<gene>
    <name evidence="4" type="ORF">HMPREF0083_06232</name>
</gene>
<dbReference type="PATRIC" id="fig|649747.3.peg.5569"/>
<dbReference type="SUPFAM" id="SSF55383">
    <property type="entry name" value="Copper amine oxidase, domain N"/>
    <property type="match status" value="1"/>
</dbReference>
<evidence type="ECO:0000313" key="4">
    <source>
        <dbReference type="EMBL" id="ERI03944.1"/>
    </source>
</evidence>
<feature type="signal peptide" evidence="1">
    <location>
        <begin position="1"/>
        <end position="25"/>
    </location>
</feature>
<dbReference type="PANTHER" id="PTHR13833:SF71">
    <property type="entry name" value="NHL DOMAIN-CONTAINING PROTEIN"/>
    <property type="match status" value="1"/>
</dbReference>
<dbReference type="InterPro" id="IPR036582">
    <property type="entry name" value="Mao_N_sf"/>
</dbReference>
<organism evidence="4 5">
    <name type="scientific">Aneurinibacillus aneurinilyticus ATCC 12856</name>
    <dbReference type="NCBI Taxonomy" id="649747"/>
    <lineage>
        <taxon>Bacteria</taxon>
        <taxon>Bacillati</taxon>
        <taxon>Bacillota</taxon>
        <taxon>Bacilli</taxon>
        <taxon>Bacillales</taxon>
        <taxon>Paenibacillaceae</taxon>
        <taxon>Aneurinibacillus group</taxon>
        <taxon>Aneurinibacillus</taxon>
    </lineage>
</organism>
<evidence type="ECO:0000259" key="2">
    <source>
        <dbReference type="Pfam" id="PF07833"/>
    </source>
</evidence>
<feature type="domain" description="SMP-30/Gluconolactonase/LRE-like region" evidence="3">
    <location>
        <begin position="41"/>
        <end position="251"/>
    </location>
</feature>
<dbReference type="AlphaFoldDB" id="U1W636"/>
<dbReference type="GeneID" id="92841921"/>
<dbReference type="STRING" id="649747.HMPREF0083_06232"/>
<dbReference type="Pfam" id="PF07833">
    <property type="entry name" value="Cu_amine_oxidN1"/>
    <property type="match status" value="1"/>
</dbReference>
<name>U1W636_ANEAE</name>
<dbReference type="InterPro" id="IPR013658">
    <property type="entry name" value="SGL"/>
</dbReference>
<dbReference type="Gene3D" id="2.120.10.30">
    <property type="entry name" value="TolB, C-terminal domain"/>
    <property type="match status" value="3"/>
</dbReference>
<evidence type="ECO:0000313" key="5">
    <source>
        <dbReference type="Proteomes" id="UP000016511"/>
    </source>
</evidence>
<dbReference type="Proteomes" id="UP000016511">
    <property type="component" value="Unassembled WGS sequence"/>
</dbReference>
<keyword evidence="1" id="KW-0732">Signal</keyword>
<evidence type="ECO:0000259" key="3">
    <source>
        <dbReference type="Pfam" id="PF08450"/>
    </source>
</evidence>
<evidence type="ECO:0000256" key="1">
    <source>
        <dbReference type="SAM" id="SignalP"/>
    </source>
</evidence>
<protein>
    <submittedName>
        <fullName evidence="4">Copper amine oxidase domain protein</fullName>
    </submittedName>
</protein>
<dbReference type="RefSeq" id="WP_021620850.1">
    <property type="nucleotide sequence ID" value="NZ_KE952751.1"/>
</dbReference>
<comment type="caution">
    <text evidence="4">The sequence shown here is derived from an EMBL/GenBank/DDBJ whole genome shotgun (WGS) entry which is preliminary data.</text>
</comment>
<sequence length="494" mass="53296">MKKKAWHVVRGTALVLLLTAPSVYATTSIEQLVPAAPDGGGTYAAHQLNQPCGLTVSQDGLIIVDSANQKIRRLKDGNLTTVAGADRALDAYGQPRGGYVDGEAAKAVFNHPSFAVADTKGNLYVSDTHNHAIRKITGGKVYTLAGTGNSGCKDGKGAEAQFHAPTGLAIDQDDNLYVADTLNHVIRKITPDGTVTTFAGNQAEAGGYTDGSAEVARFNEPVGLIFDNNGGLYVSDSGNHLIRFISRGKVDTFAGKPTVIDKDTGYMAGGYRNGDRHEARFNRPQGLVYAEGVLFIADSLNHRVRAIQSDGKVINVAGQSTSGNTSGSVENERFNQPVALAYMEGKLYVSDSLNNKVKTVPVQPERLEPVRSAGELLSGTELLPASETIQVWFDGKHVDFQAGIKPYKAGDKMYLPIRPLFEQWGAKVEWLPATRGVQLKKGDWSATMIRPDNVQVVVRDGITYVESDYLKNTLPQFLFAYDEEYNAVVIDSGQ</sequence>
<keyword evidence="5" id="KW-1185">Reference proteome</keyword>
<dbReference type="Pfam" id="PF08450">
    <property type="entry name" value="SGL"/>
    <property type="match status" value="1"/>
</dbReference>
<proteinExistence type="predicted"/>
<dbReference type="eggNOG" id="COG3391">
    <property type="taxonomic scope" value="Bacteria"/>
</dbReference>
<feature type="domain" description="Copper amine oxidase-like N-terminal" evidence="2">
    <location>
        <begin position="394"/>
        <end position="448"/>
    </location>
</feature>
<dbReference type="HOGENOM" id="CLU_551698_0_0_9"/>
<dbReference type="PANTHER" id="PTHR13833">
    <property type="match status" value="1"/>
</dbReference>
<reference evidence="4 5" key="1">
    <citation type="submission" date="2013-08" db="EMBL/GenBank/DDBJ databases">
        <authorList>
            <person name="Weinstock G."/>
            <person name="Sodergren E."/>
            <person name="Wylie T."/>
            <person name="Fulton L."/>
            <person name="Fulton R."/>
            <person name="Fronick C."/>
            <person name="O'Laughlin M."/>
            <person name="Godfrey J."/>
            <person name="Miner T."/>
            <person name="Herter B."/>
            <person name="Appelbaum E."/>
            <person name="Cordes M."/>
            <person name="Lek S."/>
            <person name="Wollam A."/>
            <person name="Pepin K.H."/>
            <person name="Palsikar V.B."/>
            <person name="Mitreva M."/>
            <person name="Wilson R.K."/>
        </authorList>
    </citation>
    <scope>NUCLEOTIDE SEQUENCE [LARGE SCALE GENOMIC DNA]</scope>
    <source>
        <strain evidence="4 5">ATCC 12856</strain>
    </source>
</reference>
<accession>U1W636</accession>